<keyword evidence="1" id="KW-1133">Transmembrane helix</keyword>
<evidence type="ECO:0000256" key="1">
    <source>
        <dbReference type="SAM" id="Phobius"/>
    </source>
</evidence>
<name>A0AAU9DHD0_9FUSO</name>
<keyword evidence="1" id="KW-0812">Transmembrane</keyword>
<dbReference type="EMBL" id="AP027060">
    <property type="protein sequence ID" value="BDU51698.1"/>
    <property type="molecule type" value="Genomic_DNA"/>
</dbReference>
<feature type="transmembrane region" description="Helical" evidence="1">
    <location>
        <begin position="12"/>
        <end position="31"/>
    </location>
</feature>
<sequence>MSNNRGFTLIEVLVAAAILAMSVPSFISLTIKLSNNNINYIVKSKVHKLGANKLEEINDKISYGLNGVDDINRIEINWNITEERIENNLIKRTFRANYKIKGIEKHDILSAIFNQEEAKKNEN</sequence>
<accession>A0AAU9DHD0</accession>
<evidence type="ECO:0008006" key="4">
    <source>
        <dbReference type="Google" id="ProtNLM"/>
    </source>
</evidence>
<protein>
    <recommendedName>
        <fullName evidence="4">Prepilin-type N-terminal cleavage/methylation domain-containing protein</fullName>
    </recommendedName>
</protein>
<evidence type="ECO:0000313" key="2">
    <source>
        <dbReference type="EMBL" id="BDU51698.1"/>
    </source>
</evidence>
<dbReference type="KEGG" id="haby:HLVA_22670"/>
<dbReference type="RefSeq" id="WP_307905562.1">
    <property type="nucleotide sequence ID" value="NZ_AP027060.1"/>
</dbReference>
<dbReference type="Pfam" id="PF07963">
    <property type="entry name" value="N_methyl"/>
    <property type="match status" value="1"/>
</dbReference>
<proteinExistence type="predicted"/>
<evidence type="ECO:0000313" key="3">
    <source>
        <dbReference type="Proteomes" id="UP001321582"/>
    </source>
</evidence>
<gene>
    <name evidence="2" type="ORF">HLVA_22670</name>
</gene>
<dbReference type="AlphaFoldDB" id="A0AAU9DHD0"/>
<reference evidence="2 3" key="1">
    <citation type="submission" date="2022-11" db="EMBL/GenBank/DDBJ databases">
        <title>Haliovirga abyssi gen. nov., sp. nov., a mesophilic fermentative bacterium isolated from the Iheya North hydrothermal field and the proposal of Haliovirgaceae fam. nov.</title>
        <authorList>
            <person name="Miyazaki U."/>
            <person name="Tame A."/>
            <person name="Miyazaki J."/>
            <person name="Takai K."/>
            <person name="Sawayama S."/>
            <person name="Kitajima M."/>
            <person name="Okamoto A."/>
            <person name="Nakagawa S."/>
        </authorList>
    </citation>
    <scope>NUCLEOTIDE SEQUENCE [LARGE SCALE GENOMIC DNA]</scope>
    <source>
        <strain evidence="2 3">IC12</strain>
        <plasmid evidence="2 3">pHIC</plasmid>
    </source>
</reference>
<dbReference type="NCBIfam" id="TIGR02532">
    <property type="entry name" value="IV_pilin_GFxxxE"/>
    <property type="match status" value="1"/>
</dbReference>
<keyword evidence="1" id="KW-0472">Membrane</keyword>
<dbReference type="Proteomes" id="UP001321582">
    <property type="component" value="Plasmid pHIC"/>
</dbReference>
<keyword evidence="2" id="KW-0614">Plasmid</keyword>
<organism evidence="2 3">
    <name type="scientific">Haliovirga abyssi</name>
    <dbReference type="NCBI Taxonomy" id="2996794"/>
    <lineage>
        <taxon>Bacteria</taxon>
        <taxon>Fusobacteriati</taxon>
        <taxon>Fusobacteriota</taxon>
        <taxon>Fusobacteriia</taxon>
        <taxon>Fusobacteriales</taxon>
        <taxon>Haliovirgaceae</taxon>
        <taxon>Haliovirga</taxon>
    </lineage>
</organism>
<dbReference type="InterPro" id="IPR012902">
    <property type="entry name" value="N_methyl_site"/>
</dbReference>
<keyword evidence="3" id="KW-1185">Reference proteome</keyword>
<geneLocation type="plasmid" evidence="2 3">
    <name>pHIC</name>
</geneLocation>